<dbReference type="PANTHER" id="PTHR43592:SF15">
    <property type="entry name" value="CAAX AMINO TERMINAL PROTEASE FAMILY PROTEIN"/>
    <property type="match status" value="1"/>
</dbReference>
<evidence type="ECO:0000256" key="1">
    <source>
        <dbReference type="SAM" id="MobiDB-lite"/>
    </source>
</evidence>
<reference evidence="4 5" key="1">
    <citation type="submission" date="2012-06" db="EMBL/GenBank/DDBJ databases">
        <title>Finished chromosome of genome of Chroococcidiopsis thermalis PCC 7203.</title>
        <authorList>
            <consortium name="US DOE Joint Genome Institute"/>
            <person name="Gugger M."/>
            <person name="Coursin T."/>
            <person name="Rippka R."/>
            <person name="Tandeau De Marsac N."/>
            <person name="Huntemann M."/>
            <person name="Wei C.-L."/>
            <person name="Han J."/>
            <person name="Detter J.C."/>
            <person name="Han C."/>
            <person name="Tapia R."/>
            <person name="Davenport K."/>
            <person name="Daligault H."/>
            <person name="Erkkila T."/>
            <person name="Gu W."/>
            <person name="Munk A.C.C."/>
            <person name="Teshima H."/>
            <person name="Xu Y."/>
            <person name="Chain P."/>
            <person name="Chen A."/>
            <person name="Krypides N."/>
            <person name="Mavromatis K."/>
            <person name="Markowitz V."/>
            <person name="Szeto E."/>
            <person name="Ivanova N."/>
            <person name="Mikhailova N."/>
            <person name="Ovchinnikova G."/>
            <person name="Pagani I."/>
            <person name="Pati A."/>
            <person name="Goodwin L."/>
            <person name="Peters L."/>
            <person name="Pitluck S."/>
            <person name="Woyke T."/>
            <person name="Kerfeld C."/>
        </authorList>
    </citation>
    <scope>NUCLEOTIDE SEQUENCE [LARGE SCALE GENOMIC DNA]</scope>
    <source>
        <strain evidence="4 5">PCC 7203</strain>
    </source>
</reference>
<organism evidence="4 5">
    <name type="scientific">Chroococcidiopsis thermalis (strain PCC 7203)</name>
    <dbReference type="NCBI Taxonomy" id="251229"/>
    <lineage>
        <taxon>Bacteria</taxon>
        <taxon>Bacillati</taxon>
        <taxon>Cyanobacteriota</taxon>
        <taxon>Cyanophyceae</taxon>
        <taxon>Chroococcidiopsidales</taxon>
        <taxon>Chroococcidiopsidaceae</taxon>
        <taxon>Chroococcidiopsis</taxon>
    </lineage>
</organism>
<dbReference type="STRING" id="251229.Chro_5358"/>
<protein>
    <submittedName>
        <fullName evidence="4">Abortive infection protein</fullName>
    </submittedName>
</protein>
<sequence length="549" mass="61142">MLKKGDRILECGMTIKRVVLSVLTVLTVLLAGASLWQSWQQPQFQSRLELYETNLLLRAAEWQPQDSGGKDLTNARKALLGDKPIESAIEQYQEAKTSTQKNIKKALAQLKQARSLPESAPATPQPKSATPPVTETSRANQETISQRSLARLEKLDAELTLRLGILQAQQGKTAEAVKTWEELKENSEFGIRNSELLTTPDSRIEDTANALIGLWSNPARLLPDAQQLIQTNLDGWFRDRALLRLYELQQRQDAFAQLQATQQELAERAIVKLAIIGSLPWLAGVTGLGLLIFLIAQRLRKGKESVLSRNEDTVWVTPWTGEIVWQVFIVGFFLMGQVLIPLTLSFLGVKPVGGQIRIQAFYVLVNYLLLAAGGLGVLYLSIKSFFPLPEGWFRFNWRSNWILWGFGGYCVALPLVLIVSIINQQLWQGQGGSNPLLSLALEARDSVALSIFFFTAAIAAPLFEEFLFRGFLLPSLTRYMSVWWAIILSAFLFALAHLSLSEILPLMTLGIILGIVYTRSRNLLAPMLLHSLWNSGTLVSLYILGSGAT</sequence>
<feature type="compositionally biased region" description="Polar residues" evidence="1">
    <location>
        <begin position="125"/>
        <end position="145"/>
    </location>
</feature>
<dbReference type="AlphaFoldDB" id="K9U7Y9"/>
<feature type="transmembrane region" description="Helical" evidence="2">
    <location>
        <begin position="443"/>
        <end position="463"/>
    </location>
</feature>
<dbReference type="KEGG" id="cthe:Chro_5358"/>
<keyword evidence="2" id="KW-0472">Membrane</keyword>
<dbReference type="InParanoid" id="K9U7Y9"/>
<dbReference type="EMBL" id="CP003597">
    <property type="protein sequence ID" value="AFY90723.1"/>
    <property type="molecule type" value="Genomic_DNA"/>
</dbReference>
<keyword evidence="5" id="KW-1185">Reference proteome</keyword>
<feature type="transmembrane region" description="Helical" evidence="2">
    <location>
        <begin position="20"/>
        <end position="39"/>
    </location>
</feature>
<evidence type="ECO:0000313" key="5">
    <source>
        <dbReference type="Proteomes" id="UP000010384"/>
    </source>
</evidence>
<feature type="transmembrane region" description="Helical" evidence="2">
    <location>
        <begin position="323"/>
        <end position="349"/>
    </location>
</feature>
<dbReference type="GO" id="GO:0080120">
    <property type="term" value="P:CAAX-box protein maturation"/>
    <property type="evidence" value="ECO:0007669"/>
    <property type="project" value="UniProtKB-ARBA"/>
</dbReference>
<feature type="transmembrane region" description="Helical" evidence="2">
    <location>
        <begin position="483"/>
        <end position="516"/>
    </location>
</feature>
<evidence type="ECO:0000313" key="4">
    <source>
        <dbReference type="EMBL" id="AFY90723.1"/>
    </source>
</evidence>
<dbReference type="HOGENOM" id="CLU_043242_0_0_3"/>
<gene>
    <name evidence="4" type="ORF">Chro_5358</name>
</gene>
<evidence type="ECO:0000256" key="2">
    <source>
        <dbReference type="SAM" id="Phobius"/>
    </source>
</evidence>
<feature type="transmembrane region" description="Helical" evidence="2">
    <location>
        <begin position="361"/>
        <end position="382"/>
    </location>
</feature>
<keyword evidence="2" id="KW-0812">Transmembrane</keyword>
<keyword evidence="2" id="KW-1133">Transmembrane helix</keyword>
<dbReference type="Pfam" id="PF02517">
    <property type="entry name" value="Rce1-like"/>
    <property type="match status" value="1"/>
</dbReference>
<evidence type="ECO:0000259" key="3">
    <source>
        <dbReference type="Pfam" id="PF02517"/>
    </source>
</evidence>
<dbReference type="InterPro" id="IPR003675">
    <property type="entry name" value="Rce1/LyrA-like_dom"/>
</dbReference>
<accession>K9U7Y9</accession>
<name>K9U7Y9_CHRTP</name>
<dbReference type="Proteomes" id="UP000010384">
    <property type="component" value="Chromosome"/>
</dbReference>
<dbReference type="GO" id="GO:0004175">
    <property type="term" value="F:endopeptidase activity"/>
    <property type="evidence" value="ECO:0007669"/>
    <property type="project" value="UniProtKB-ARBA"/>
</dbReference>
<feature type="transmembrane region" description="Helical" evidence="2">
    <location>
        <begin position="402"/>
        <end position="422"/>
    </location>
</feature>
<dbReference type="PATRIC" id="fig|251229.3.peg.6258"/>
<feature type="transmembrane region" description="Helical" evidence="2">
    <location>
        <begin position="273"/>
        <end position="296"/>
    </location>
</feature>
<feature type="transmembrane region" description="Helical" evidence="2">
    <location>
        <begin position="523"/>
        <end position="544"/>
    </location>
</feature>
<feature type="domain" description="CAAX prenyl protease 2/Lysostaphin resistance protein A-like" evidence="3">
    <location>
        <begin position="450"/>
        <end position="535"/>
    </location>
</feature>
<dbReference type="eggNOG" id="COG1266">
    <property type="taxonomic scope" value="Bacteria"/>
</dbReference>
<feature type="region of interest" description="Disordered" evidence="1">
    <location>
        <begin position="113"/>
        <end position="145"/>
    </location>
</feature>
<dbReference type="PANTHER" id="PTHR43592">
    <property type="entry name" value="CAAX AMINO TERMINAL PROTEASE"/>
    <property type="match status" value="1"/>
</dbReference>
<proteinExistence type="predicted"/>